<keyword evidence="2" id="KW-1133">Transmembrane helix</keyword>
<dbReference type="Pfam" id="PF05036">
    <property type="entry name" value="SPOR"/>
    <property type="match status" value="1"/>
</dbReference>
<dbReference type="EMBL" id="JADJUC010000003">
    <property type="protein sequence ID" value="MBK8523458.1"/>
    <property type="molecule type" value="Genomic_DNA"/>
</dbReference>
<feature type="region of interest" description="Disordered" evidence="1">
    <location>
        <begin position="46"/>
        <end position="192"/>
    </location>
</feature>
<name>A0A9D7JZE2_9PROT</name>
<dbReference type="GO" id="GO:0042834">
    <property type="term" value="F:peptidoglycan binding"/>
    <property type="evidence" value="ECO:0007669"/>
    <property type="project" value="InterPro"/>
</dbReference>
<organism evidence="4 5">
    <name type="scientific">Candidatus Proximibacter danicus</name>
    <dbReference type="NCBI Taxonomy" id="2954365"/>
    <lineage>
        <taxon>Bacteria</taxon>
        <taxon>Pseudomonadati</taxon>
        <taxon>Pseudomonadota</taxon>
        <taxon>Betaproteobacteria</taxon>
        <taxon>Candidatus Proximibacter</taxon>
    </lineage>
</organism>
<comment type="caution">
    <text evidence="4">The sequence shown here is derived from an EMBL/GenBank/DDBJ whole genome shotgun (WGS) entry which is preliminary data.</text>
</comment>
<feature type="domain" description="SPOR" evidence="3">
    <location>
        <begin position="193"/>
        <end position="254"/>
    </location>
</feature>
<dbReference type="InterPro" id="IPR007730">
    <property type="entry name" value="SPOR-like_dom"/>
</dbReference>
<keyword evidence="2" id="KW-0812">Transmembrane</keyword>
<evidence type="ECO:0000313" key="4">
    <source>
        <dbReference type="EMBL" id="MBK8523458.1"/>
    </source>
</evidence>
<evidence type="ECO:0000259" key="3">
    <source>
        <dbReference type="Pfam" id="PF05036"/>
    </source>
</evidence>
<gene>
    <name evidence="4" type="ORF">IPL58_04615</name>
</gene>
<feature type="compositionally biased region" description="Low complexity" evidence="1">
    <location>
        <begin position="96"/>
        <end position="109"/>
    </location>
</feature>
<protein>
    <submittedName>
        <fullName evidence="4">SPOR domain-containing protein</fullName>
    </submittedName>
</protein>
<proteinExistence type="predicted"/>
<dbReference type="InterPro" id="IPR036680">
    <property type="entry name" value="SPOR-like_sf"/>
</dbReference>
<feature type="compositionally biased region" description="Low complexity" evidence="1">
    <location>
        <begin position="132"/>
        <end position="148"/>
    </location>
</feature>
<evidence type="ECO:0000313" key="5">
    <source>
        <dbReference type="Proteomes" id="UP000886689"/>
    </source>
</evidence>
<reference evidence="4" key="1">
    <citation type="submission" date="2020-10" db="EMBL/GenBank/DDBJ databases">
        <title>Connecting structure to function with the recovery of over 1000 high-quality activated sludge metagenome-assembled genomes encoding full-length rRNA genes using long-read sequencing.</title>
        <authorList>
            <person name="Singleton C.M."/>
            <person name="Petriglieri F."/>
            <person name="Kristensen J.M."/>
            <person name="Kirkegaard R.H."/>
            <person name="Michaelsen T.Y."/>
            <person name="Andersen M.H."/>
            <person name="Karst S.M."/>
            <person name="Dueholm M.S."/>
            <person name="Nielsen P.H."/>
            <person name="Albertsen M."/>
        </authorList>
    </citation>
    <scope>NUCLEOTIDE SEQUENCE</scope>
    <source>
        <strain evidence="4">Hirt_18-Q3-R61-65_BATAC.395</strain>
    </source>
</reference>
<evidence type="ECO:0000256" key="2">
    <source>
        <dbReference type="SAM" id="Phobius"/>
    </source>
</evidence>
<sequence>MSDNSAANGDDDLKRKLIRRVAFAGLLIALLLGALAFIDYLGQPGDEIADSGPKYTSPVPVPKKDISQPVKPAEPLGPATPVEAPKDTAPTPPVVEAPTAAPALPGTAPVVDTPARPEVSAQPALPRQETRSAPSSLPSPASRAAKPADTATPAEGTSAASSQFTPEAEKPVAPPQSTERSQPTPPAPPRLFSGFAVQAGVFADAQRAEELRAMLTLNGIPSTLEARVQVGPFKTREEAEAARQKLKALGIEGLLLPPRGSKR</sequence>
<dbReference type="Proteomes" id="UP000886689">
    <property type="component" value="Unassembled WGS sequence"/>
</dbReference>
<feature type="transmembrane region" description="Helical" evidence="2">
    <location>
        <begin position="21"/>
        <end position="41"/>
    </location>
</feature>
<evidence type="ECO:0000256" key="1">
    <source>
        <dbReference type="SAM" id="MobiDB-lite"/>
    </source>
</evidence>
<dbReference type="SUPFAM" id="SSF110997">
    <property type="entry name" value="Sporulation related repeat"/>
    <property type="match status" value="1"/>
</dbReference>
<accession>A0A9D7JZE2</accession>
<keyword evidence="2" id="KW-0472">Membrane</keyword>
<dbReference type="Gene3D" id="3.30.70.1070">
    <property type="entry name" value="Sporulation related repeat"/>
    <property type="match status" value="1"/>
</dbReference>
<dbReference type="AlphaFoldDB" id="A0A9D7JZE2"/>